<evidence type="ECO:0000256" key="1">
    <source>
        <dbReference type="SAM" id="MobiDB-lite"/>
    </source>
</evidence>
<organism evidence="2 3">
    <name type="scientific">Mycena albidolilacea</name>
    <dbReference type="NCBI Taxonomy" id="1033008"/>
    <lineage>
        <taxon>Eukaryota</taxon>
        <taxon>Fungi</taxon>
        <taxon>Dikarya</taxon>
        <taxon>Basidiomycota</taxon>
        <taxon>Agaricomycotina</taxon>
        <taxon>Agaricomycetes</taxon>
        <taxon>Agaricomycetidae</taxon>
        <taxon>Agaricales</taxon>
        <taxon>Marasmiineae</taxon>
        <taxon>Mycenaceae</taxon>
        <taxon>Mycena</taxon>
    </lineage>
</organism>
<name>A0AAD7F1F2_9AGAR</name>
<keyword evidence="3" id="KW-1185">Reference proteome</keyword>
<sequence length="283" mass="31217">MPGEHLNDLHELVLLLRAAETEETTNGSKVNLRNTPARILYIVPLFSATSTRAAPSQFRIGTAQFGRSLDVRAWRGSHPSLREGKGEVVVALAPYWADEIAMGVRPSGTSRISEQSAADDEGRPKIFAGGRHGDSSATCTRADQRCVAARSRPFSLSPRWGFTTWNTFKWLTGASRLLIIQEGSWGWYFSAWPPPANRWIYALADVVHLRMGSSPPFLSDYSAGSRVSWGTIPPFPRSSHKATEAPTEERGCLVSTLRLVSLGSRYGNELKWLVLTLSMAYPV</sequence>
<evidence type="ECO:0000313" key="2">
    <source>
        <dbReference type="EMBL" id="KAJ7360790.1"/>
    </source>
</evidence>
<dbReference type="AlphaFoldDB" id="A0AAD7F1F2"/>
<dbReference type="EMBL" id="JARIHO010000005">
    <property type="protein sequence ID" value="KAJ7360790.1"/>
    <property type="molecule type" value="Genomic_DNA"/>
</dbReference>
<proteinExistence type="predicted"/>
<gene>
    <name evidence="2" type="ORF">DFH08DRAFT_951441</name>
</gene>
<feature type="region of interest" description="Disordered" evidence="1">
    <location>
        <begin position="108"/>
        <end position="134"/>
    </location>
</feature>
<evidence type="ECO:0000313" key="3">
    <source>
        <dbReference type="Proteomes" id="UP001218218"/>
    </source>
</evidence>
<comment type="caution">
    <text evidence="2">The sequence shown here is derived from an EMBL/GenBank/DDBJ whole genome shotgun (WGS) entry which is preliminary data.</text>
</comment>
<dbReference type="Proteomes" id="UP001218218">
    <property type="component" value="Unassembled WGS sequence"/>
</dbReference>
<reference evidence="2" key="1">
    <citation type="submission" date="2023-03" db="EMBL/GenBank/DDBJ databases">
        <title>Massive genome expansion in bonnet fungi (Mycena s.s.) driven by repeated elements and novel gene families across ecological guilds.</title>
        <authorList>
            <consortium name="Lawrence Berkeley National Laboratory"/>
            <person name="Harder C.B."/>
            <person name="Miyauchi S."/>
            <person name="Viragh M."/>
            <person name="Kuo A."/>
            <person name="Thoen E."/>
            <person name="Andreopoulos B."/>
            <person name="Lu D."/>
            <person name="Skrede I."/>
            <person name="Drula E."/>
            <person name="Henrissat B."/>
            <person name="Morin E."/>
            <person name="Kohler A."/>
            <person name="Barry K."/>
            <person name="LaButti K."/>
            <person name="Morin E."/>
            <person name="Salamov A."/>
            <person name="Lipzen A."/>
            <person name="Mereny Z."/>
            <person name="Hegedus B."/>
            <person name="Baldrian P."/>
            <person name="Stursova M."/>
            <person name="Weitz H."/>
            <person name="Taylor A."/>
            <person name="Grigoriev I.V."/>
            <person name="Nagy L.G."/>
            <person name="Martin F."/>
            <person name="Kauserud H."/>
        </authorList>
    </citation>
    <scope>NUCLEOTIDE SEQUENCE</scope>
    <source>
        <strain evidence="2">CBHHK002</strain>
    </source>
</reference>
<accession>A0AAD7F1F2</accession>
<protein>
    <submittedName>
        <fullName evidence="2">Uncharacterized protein</fullName>
    </submittedName>
</protein>